<dbReference type="EMBL" id="JABAIA010000001">
    <property type="protein sequence ID" value="NLR64799.1"/>
    <property type="molecule type" value="Genomic_DNA"/>
</dbReference>
<dbReference type="Proteomes" id="UP000570474">
    <property type="component" value="Unassembled WGS sequence"/>
</dbReference>
<evidence type="ECO:0000313" key="2">
    <source>
        <dbReference type="EMBL" id="NLR64799.1"/>
    </source>
</evidence>
<comment type="caution">
    <text evidence="2">The sequence shown here is derived from an EMBL/GenBank/DDBJ whole genome shotgun (WGS) entry which is preliminary data.</text>
</comment>
<reference evidence="2 3" key="1">
    <citation type="submission" date="2020-04" db="EMBL/GenBank/DDBJ databases">
        <authorList>
            <person name="Yin C."/>
        </authorList>
    </citation>
    <scope>NUCLEOTIDE SEQUENCE [LARGE SCALE GENOMIC DNA]</scope>
    <source>
        <strain evidence="2 3">Ae27</strain>
    </source>
</reference>
<accession>A0A847RCK0</accession>
<proteinExistence type="predicted"/>
<feature type="signal peptide" evidence="1">
    <location>
        <begin position="1"/>
        <end position="20"/>
    </location>
</feature>
<gene>
    <name evidence="2" type="ORF">HGH92_10835</name>
</gene>
<evidence type="ECO:0008006" key="4">
    <source>
        <dbReference type="Google" id="ProtNLM"/>
    </source>
</evidence>
<evidence type="ECO:0000313" key="3">
    <source>
        <dbReference type="Proteomes" id="UP000570474"/>
    </source>
</evidence>
<dbReference type="AlphaFoldDB" id="A0A847RCK0"/>
<name>A0A847RCK0_9BACT</name>
<protein>
    <recommendedName>
        <fullName evidence="4">ATP/GTP-binding protein</fullName>
    </recommendedName>
</protein>
<organism evidence="2 3">
    <name type="scientific">Chitinophaga varians</name>
    <dbReference type="NCBI Taxonomy" id="2202339"/>
    <lineage>
        <taxon>Bacteria</taxon>
        <taxon>Pseudomonadati</taxon>
        <taxon>Bacteroidota</taxon>
        <taxon>Chitinophagia</taxon>
        <taxon>Chitinophagales</taxon>
        <taxon>Chitinophagaceae</taxon>
        <taxon>Chitinophaga</taxon>
    </lineage>
</organism>
<feature type="chain" id="PRO_5032985746" description="ATP/GTP-binding protein" evidence="1">
    <location>
        <begin position="21"/>
        <end position="294"/>
    </location>
</feature>
<dbReference type="RefSeq" id="WP_168870730.1">
    <property type="nucleotide sequence ID" value="NZ_JABAIA010000001.1"/>
</dbReference>
<evidence type="ECO:0000256" key="1">
    <source>
        <dbReference type="SAM" id="SignalP"/>
    </source>
</evidence>
<keyword evidence="1" id="KW-0732">Signal</keyword>
<dbReference type="SUPFAM" id="SSF63829">
    <property type="entry name" value="Calcium-dependent phosphotriesterase"/>
    <property type="match status" value="1"/>
</dbReference>
<keyword evidence="3" id="KW-1185">Reference proteome</keyword>
<sequence length="294" mass="32159">MKIMTPLLLAGMLASTTIHAQQTITGLATPESAVAWKDGYFVSQIGPRPDAFVKDGDGSIAWVKAGKVQSARYFNDTLNAPKGLEIMGHTLYVTDMDHLKGYDIDSRKKVFDLIPEGKNRQLNDLTVVHDSLLVVSDCVTGDILLVNPRTADVKLLGNIVVANGVTYDEAADQLYVCSMGPEMNGTGQLFHRSVDRADDVFQPVKNSPVGLFDGIVQLDATHLLLSDWITVKGPKEGLLHVYDLKAGTSKSMKVIHSPADIALDKRHQALLIPVMLDGEMEVWPLKKLSFLSHQ</sequence>